<dbReference type="Pfam" id="PF12953">
    <property type="entry name" value="DUF3842"/>
    <property type="match status" value="1"/>
</dbReference>
<dbReference type="EMBL" id="NMTS02000008">
    <property type="protein sequence ID" value="PLK30054.1"/>
    <property type="molecule type" value="Genomic_DNA"/>
</dbReference>
<dbReference type="Proteomes" id="UP000221015">
    <property type="component" value="Unassembled WGS sequence"/>
</dbReference>
<accession>A0A2J4JQB6</accession>
<sequence>MNVLVIDGQGGGLGKQLVAALSTQCPEARLTAVGTNSLAANAMRKAGAPRAATGENAVVVNCRSADIIVGPIGIVIADALLGEITPAMATAVCQSHAMRVLIPVNHCENYIVGVPEQPISDLVAAAVQKVKALCAGEGCGKRVY</sequence>
<protein>
    <submittedName>
        <fullName evidence="1">DUF3842 domain-containing protein</fullName>
    </submittedName>
</protein>
<name>A0A2J4JQB6_9FIRM</name>
<dbReference type="InterPro" id="IPR024208">
    <property type="entry name" value="DUF3842"/>
</dbReference>
<proteinExistence type="predicted"/>
<dbReference type="AlphaFoldDB" id="A0A2J4JQB6"/>
<evidence type="ECO:0000313" key="1">
    <source>
        <dbReference type="EMBL" id="PLK30054.1"/>
    </source>
</evidence>
<organism evidence="1 2">
    <name type="scientific">Faecalibacterium prausnitzii</name>
    <dbReference type="NCBI Taxonomy" id="853"/>
    <lineage>
        <taxon>Bacteria</taxon>
        <taxon>Bacillati</taxon>
        <taxon>Bacillota</taxon>
        <taxon>Clostridia</taxon>
        <taxon>Eubacteriales</taxon>
        <taxon>Oscillospiraceae</taxon>
        <taxon>Faecalibacterium</taxon>
    </lineage>
</organism>
<comment type="caution">
    <text evidence="1">The sequence shown here is derived from an EMBL/GenBank/DDBJ whole genome shotgun (WGS) entry which is preliminary data.</text>
</comment>
<gene>
    <name evidence="1" type="ORF">CGS50_005270</name>
</gene>
<reference evidence="1 2" key="1">
    <citation type="journal article" date="2017" name="Front. Microbiol.">
        <title>New Insights into the Diversity of the Genus Faecalibacterium.</title>
        <authorList>
            <person name="Benevides L."/>
            <person name="Burman S."/>
            <person name="Martin R."/>
            <person name="Robert V."/>
            <person name="Thomas M."/>
            <person name="Miquel S."/>
            <person name="Chain F."/>
            <person name="Sokol H."/>
            <person name="Bermudez-Humaran L.G."/>
            <person name="Morrison M."/>
            <person name="Langella P."/>
            <person name="Azevedo V.A."/>
            <person name="Chatel J.M."/>
            <person name="Soares S."/>
        </authorList>
    </citation>
    <scope>NUCLEOTIDE SEQUENCE [LARGE SCALE GENOMIC DNA]</scope>
    <source>
        <strain evidence="1 2">CNCM I 4542</strain>
    </source>
</reference>
<evidence type="ECO:0000313" key="2">
    <source>
        <dbReference type="Proteomes" id="UP000221015"/>
    </source>
</evidence>
<dbReference type="RefSeq" id="WP_097781378.1">
    <property type="nucleotide sequence ID" value="NZ_NMTS02000008.1"/>
</dbReference>